<evidence type="ECO:0000313" key="2">
    <source>
        <dbReference type="EMBL" id="MCO8274479.1"/>
    </source>
</evidence>
<keyword evidence="3" id="KW-1185">Reference proteome</keyword>
<comment type="caution">
    <text evidence="2">The sequence shown here is derived from an EMBL/GenBank/DDBJ whole genome shotgun (WGS) entry which is preliminary data.</text>
</comment>
<protein>
    <submittedName>
        <fullName evidence="2">DUF3180 domain-containing protein</fullName>
    </submittedName>
</protein>
<sequence length="159" mass="16377">MRPTSISVLIVAGLAAAAVGWLLLSFSYSTLPDLPWSPVIVLAVLAVAEGLLAQNTAARIQRKPGTPRVDPLAVARYVALAKASSLVGAISAGFSIGLLAWLAMEPTQAANNDLPVAVGSAVSAAALIGAALWLERACRVPEQPEDENEKDSGRPTGLL</sequence>
<reference evidence="2 3" key="1">
    <citation type="submission" date="2022-06" db="EMBL/GenBank/DDBJ databases">
        <title>New Species of the Genus Actinoplanes, ActinopZanes ferrugineus.</title>
        <authorList>
            <person name="Ding P."/>
        </authorList>
    </citation>
    <scope>NUCLEOTIDE SEQUENCE [LARGE SCALE GENOMIC DNA]</scope>
    <source>
        <strain evidence="2 3">TRM88003</strain>
    </source>
</reference>
<accession>A0ABT1DUE7</accession>
<feature type="transmembrane region" description="Helical" evidence="1">
    <location>
        <begin position="114"/>
        <end position="134"/>
    </location>
</feature>
<dbReference type="InterPro" id="IPR036259">
    <property type="entry name" value="MFS_trans_sf"/>
</dbReference>
<keyword evidence="1" id="KW-0472">Membrane</keyword>
<gene>
    <name evidence="2" type="ORF">M1L60_28165</name>
</gene>
<dbReference type="SUPFAM" id="SSF103473">
    <property type="entry name" value="MFS general substrate transporter"/>
    <property type="match status" value="1"/>
</dbReference>
<dbReference type="Pfam" id="PF11377">
    <property type="entry name" value="DUF3180"/>
    <property type="match status" value="1"/>
</dbReference>
<dbReference type="EMBL" id="JAMYJR010000031">
    <property type="protein sequence ID" value="MCO8274479.1"/>
    <property type="molecule type" value="Genomic_DNA"/>
</dbReference>
<dbReference type="Proteomes" id="UP001523369">
    <property type="component" value="Unassembled WGS sequence"/>
</dbReference>
<feature type="transmembrane region" description="Helical" evidence="1">
    <location>
        <begin position="7"/>
        <end position="28"/>
    </location>
</feature>
<dbReference type="RefSeq" id="WP_253240666.1">
    <property type="nucleotide sequence ID" value="NZ_JAMYJR010000031.1"/>
</dbReference>
<proteinExistence type="predicted"/>
<keyword evidence="1" id="KW-1133">Transmembrane helix</keyword>
<feature type="transmembrane region" description="Helical" evidence="1">
    <location>
        <begin position="34"/>
        <end position="53"/>
    </location>
</feature>
<keyword evidence="1" id="KW-0812">Transmembrane</keyword>
<name>A0ABT1DUE7_9ACTN</name>
<dbReference type="InterPro" id="IPR021517">
    <property type="entry name" value="DUF3180"/>
</dbReference>
<evidence type="ECO:0000313" key="3">
    <source>
        <dbReference type="Proteomes" id="UP001523369"/>
    </source>
</evidence>
<evidence type="ECO:0000256" key="1">
    <source>
        <dbReference type="SAM" id="Phobius"/>
    </source>
</evidence>
<organism evidence="2 3">
    <name type="scientific">Paractinoplanes aksuensis</name>
    <dbReference type="NCBI Taxonomy" id="2939490"/>
    <lineage>
        <taxon>Bacteria</taxon>
        <taxon>Bacillati</taxon>
        <taxon>Actinomycetota</taxon>
        <taxon>Actinomycetes</taxon>
        <taxon>Micromonosporales</taxon>
        <taxon>Micromonosporaceae</taxon>
        <taxon>Paractinoplanes</taxon>
    </lineage>
</organism>
<feature type="transmembrane region" description="Helical" evidence="1">
    <location>
        <begin position="74"/>
        <end position="102"/>
    </location>
</feature>